<organism evidence="3 4">
    <name type="scientific">Dactylosporangium aurantiacum</name>
    <dbReference type="NCBI Taxonomy" id="35754"/>
    <lineage>
        <taxon>Bacteria</taxon>
        <taxon>Bacillati</taxon>
        <taxon>Actinomycetota</taxon>
        <taxon>Actinomycetes</taxon>
        <taxon>Micromonosporales</taxon>
        <taxon>Micromonosporaceae</taxon>
        <taxon>Dactylosporangium</taxon>
    </lineage>
</organism>
<dbReference type="PANTHER" id="PTHR43476:SF3">
    <property type="entry name" value="FAD-BINDING MONOOXYGENASE"/>
    <property type="match status" value="1"/>
</dbReference>
<accession>A0A9Q9ILN8</accession>
<evidence type="ECO:0000256" key="1">
    <source>
        <dbReference type="ARBA" id="ARBA00023002"/>
    </source>
</evidence>
<dbReference type="OrthoDB" id="3647401at2"/>
<dbReference type="EMBL" id="CP073767">
    <property type="protein sequence ID" value="UWZ57856.1"/>
    <property type="molecule type" value="Genomic_DNA"/>
</dbReference>
<dbReference type="PRINTS" id="PR00420">
    <property type="entry name" value="RNGMNOXGNASE"/>
</dbReference>
<sequence>MDTDVVVVGCGPVGALTANLLGVRGVRTVVVERGTAPHGQPRAFSCDDEALRVYQQAGLRDTVAADMYPPPVVEYVSGDGRPFATIALDEVDFGLGSEPLHFFDQPWLEASLRGGLDRFEHVELRTGVELTGLDQDAAGVTVRLRDTATGTDSTVRARYVLGCDGARSTTRAAAGIELSGTSYAEPWLAVSGDVQPGGVRQPTTRFVCDWRRPAFVSPGAFGTHRLEFMLRAGESPEEMTKPETLDRLVAPYVDPARFTVTRAVVYTFHHLVATRWRAGRVFLLGDAAHQMPPFLGQGLCSGLRDAANLTWKLAMVLEGAAGDELLDSYETERRPHTEEMAVTSVRLGRVFLVRNRVAAFLRDTTLRAVQAVPRVRRFVRHFEFKPAPVVRKGVLAGGLRHGAVGTMFPQPRVTTAGDAPPVRLDDVLGAGFAVLGPAVTTATATAWTGPPATFLRVLPPGSRAGTGSGPGVVEVVDAEGILTAWFARHRAEVAVLRPDRFVYATALDEPGPLSPPPA</sequence>
<dbReference type="PANTHER" id="PTHR43476">
    <property type="entry name" value="3-(3-HYDROXY-PHENYL)PROPIONATE/3-HYDROXYCINNAMIC ACID HYDROXYLASE"/>
    <property type="match status" value="1"/>
</dbReference>
<dbReference type="RefSeq" id="WP_052388150.1">
    <property type="nucleotide sequence ID" value="NZ_CP073767.1"/>
</dbReference>
<dbReference type="Proteomes" id="UP001058003">
    <property type="component" value="Chromosome"/>
</dbReference>
<dbReference type="GO" id="GO:0071949">
    <property type="term" value="F:FAD binding"/>
    <property type="evidence" value="ECO:0007669"/>
    <property type="project" value="InterPro"/>
</dbReference>
<dbReference type="GO" id="GO:0019622">
    <property type="term" value="P:3-(3-hydroxy)phenylpropionate catabolic process"/>
    <property type="evidence" value="ECO:0007669"/>
    <property type="project" value="TreeGrafter"/>
</dbReference>
<dbReference type="Gene3D" id="3.30.9.10">
    <property type="entry name" value="D-Amino Acid Oxidase, subunit A, domain 2"/>
    <property type="match status" value="1"/>
</dbReference>
<dbReference type="Pfam" id="PF01494">
    <property type="entry name" value="FAD_binding_3"/>
    <property type="match status" value="1"/>
</dbReference>
<evidence type="ECO:0000313" key="4">
    <source>
        <dbReference type="Proteomes" id="UP001058003"/>
    </source>
</evidence>
<dbReference type="KEGG" id="daur:Daura_17805"/>
<keyword evidence="4" id="KW-1185">Reference proteome</keyword>
<dbReference type="InterPro" id="IPR050631">
    <property type="entry name" value="PheA/TfdB_FAD_monoxygenase"/>
</dbReference>
<dbReference type="Gene3D" id="3.50.50.60">
    <property type="entry name" value="FAD/NAD(P)-binding domain"/>
    <property type="match status" value="1"/>
</dbReference>
<protein>
    <submittedName>
        <fullName evidence="3">Bifunctional 3-(3-hydroxy-phenyl)propionate/3-hydroxycinnamic acid hydroxylase</fullName>
        <ecNumber evidence="3">1.14.13.127</ecNumber>
    </submittedName>
</protein>
<evidence type="ECO:0000259" key="2">
    <source>
        <dbReference type="Pfam" id="PF01494"/>
    </source>
</evidence>
<dbReference type="GO" id="GO:0008688">
    <property type="term" value="F:3-(3-hydroxyphenyl)propionate hydroxylase activity"/>
    <property type="evidence" value="ECO:0007669"/>
    <property type="project" value="UniProtKB-EC"/>
</dbReference>
<dbReference type="EC" id="1.14.13.127" evidence="3"/>
<dbReference type="SUPFAM" id="SSF51905">
    <property type="entry name" value="FAD/NAD(P)-binding domain"/>
    <property type="match status" value="1"/>
</dbReference>
<keyword evidence="1 3" id="KW-0560">Oxidoreductase</keyword>
<name>A0A9Q9ILN8_9ACTN</name>
<reference evidence="3" key="1">
    <citation type="submission" date="2021-04" db="EMBL/GenBank/DDBJ databases">
        <title>Dactylosporangium aurantiacum NRRL B-8018 full assembly.</title>
        <authorList>
            <person name="Hartkoorn R.C."/>
            <person name="Beaudoing E."/>
            <person name="Hot D."/>
        </authorList>
    </citation>
    <scope>NUCLEOTIDE SEQUENCE</scope>
    <source>
        <strain evidence="3">NRRL B-8018</strain>
    </source>
</reference>
<evidence type="ECO:0000313" key="3">
    <source>
        <dbReference type="EMBL" id="UWZ57856.1"/>
    </source>
</evidence>
<dbReference type="NCBIfam" id="NF004829">
    <property type="entry name" value="PRK06183.1-3"/>
    <property type="match status" value="1"/>
</dbReference>
<dbReference type="AlphaFoldDB" id="A0A9Q9ILN8"/>
<gene>
    <name evidence="3" type="ORF">Daura_17805</name>
</gene>
<feature type="domain" description="FAD-binding" evidence="2">
    <location>
        <begin position="2"/>
        <end position="340"/>
    </location>
</feature>
<dbReference type="InterPro" id="IPR002938">
    <property type="entry name" value="FAD-bd"/>
</dbReference>
<dbReference type="InterPro" id="IPR036188">
    <property type="entry name" value="FAD/NAD-bd_sf"/>
</dbReference>
<proteinExistence type="predicted"/>